<accession>A0ABQ9WX65</accession>
<sequence length="205" mass="23022">MIYLMQPEPQRHTDIPNMPDQFRQSRTYQVIAATISVRGNTVGSGVVDAAGGKHTLLHLTPTNGENVIDNVEGLTVDFNPAGVGFRVQTCREFELWSEGRRGRCNVWGQHSYDVIIQKITDMMRGEYTADNYNLLTRNCQHFVMELYGFLIGTEHGVPIPREMIDVCSGIWNAGKMIIWGFVCGIFGALAGWAVMRVGRRSNNKK</sequence>
<evidence type="ECO:0000256" key="4">
    <source>
        <dbReference type="SAM" id="Phobius"/>
    </source>
</evidence>
<keyword evidence="4" id="KW-1133">Transmembrane helix</keyword>
<name>A0ABQ9WX65_9EUKA</name>
<dbReference type="InterPro" id="IPR008580">
    <property type="entry name" value="PPPDE_dom"/>
</dbReference>
<feature type="domain" description="PPPDE" evidence="5">
    <location>
        <begin position="116"/>
        <end position="154"/>
    </location>
</feature>
<dbReference type="Gene3D" id="3.90.1720.30">
    <property type="entry name" value="PPPDE domains"/>
    <property type="match status" value="1"/>
</dbReference>
<keyword evidence="3" id="KW-0378">Hydrolase</keyword>
<comment type="caution">
    <text evidence="6">The sequence shown here is derived from an EMBL/GenBank/DDBJ whole genome shotgun (WGS) entry which is preliminary data.</text>
</comment>
<proteinExistence type="inferred from homology"/>
<protein>
    <recommendedName>
        <fullName evidence="5">PPPDE domain-containing protein</fullName>
    </recommendedName>
</protein>
<evidence type="ECO:0000256" key="3">
    <source>
        <dbReference type="ARBA" id="ARBA00022801"/>
    </source>
</evidence>
<evidence type="ECO:0000313" key="7">
    <source>
        <dbReference type="Proteomes" id="UP001281761"/>
    </source>
</evidence>
<feature type="transmembrane region" description="Helical" evidence="4">
    <location>
        <begin position="176"/>
        <end position="195"/>
    </location>
</feature>
<evidence type="ECO:0000259" key="5">
    <source>
        <dbReference type="Pfam" id="PF05903"/>
    </source>
</evidence>
<comment type="similarity">
    <text evidence="1">Belongs to the DeSI family.</text>
</comment>
<dbReference type="Proteomes" id="UP001281761">
    <property type="component" value="Unassembled WGS sequence"/>
</dbReference>
<keyword evidence="2" id="KW-0645">Protease</keyword>
<gene>
    <name evidence="6" type="ORF">BLNAU_20977</name>
</gene>
<evidence type="ECO:0000256" key="1">
    <source>
        <dbReference type="ARBA" id="ARBA00008140"/>
    </source>
</evidence>
<evidence type="ECO:0000256" key="2">
    <source>
        <dbReference type="ARBA" id="ARBA00022670"/>
    </source>
</evidence>
<dbReference type="EMBL" id="JARBJD010000314">
    <property type="protein sequence ID" value="KAK2944093.1"/>
    <property type="molecule type" value="Genomic_DNA"/>
</dbReference>
<reference evidence="6 7" key="1">
    <citation type="journal article" date="2022" name="bioRxiv">
        <title>Genomics of Preaxostyla Flagellates Illuminates Evolutionary Transitions and the Path Towards Mitochondrial Loss.</title>
        <authorList>
            <person name="Novak L.V.F."/>
            <person name="Treitli S.C."/>
            <person name="Pyrih J."/>
            <person name="Halakuc P."/>
            <person name="Pipaliya S.V."/>
            <person name="Vacek V."/>
            <person name="Brzon O."/>
            <person name="Soukal P."/>
            <person name="Eme L."/>
            <person name="Dacks J.B."/>
            <person name="Karnkowska A."/>
            <person name="Elias M."/>
            <person name="Hampl V."/>
        </authorList>
    </citation>
    <scope>NUCLEOTIDE SEQUENCE [LARGE SCALE GENOMIC DNA]</scope>
    <source>
        <strain evidence="6">NAU3</strain>
        <tissue evidence="6">Gut</tissue>
    </source>
</reference>
<organism evidence="6 7">
    <name type="scientific">Blattamonas nauphoetae</name>
    <dbReference type="NCBI Taxonomy" id="2049346"/>
    <lineage>
        <taxon>Eukaryota</taxon>
        <taxon>Metamonada</taxon>
        <taxon>Preaxostyla</taxon>
        <taxon>Oxymonadida</taxon>
        <taxon>Blattamonas</taxon>
    </lineage>
</organism>
<evidence type="ECO:0000313" key="6">
    <source>
        <dbReference type="EMBL" id="KAK2944093.1"/>
    </source>
</evidence>
<dbReference type="InterPro" id="IPR042266">
    <property type="entry name" value="PPPDE_sf"/>
</dbReference>
<keyword evidence="4" id="KW-0812">Transmembrane</keyword>
<keyword evidence="7" id="KW-1185">Reference proteome</keyword>
<keyword evidence="4" id="KW-0472">Membrane</keyword>
<dbReference type="Pfam" id="PF05903">
    <property type="entry name" value="Peptidase_C97"/>
    <property type="match status" value="1"/>
</dbReference>